<comment type="caution">
    <text evidence="1">The sequence shown here is derived from an EMBL/GenBank/DDBJ whole genome shotgun (WGS) entry which is preliminary data.</text>
</comment>
<reference evidence="1 2" key="1">
    <citation type="journal article" date="2018" name="Front. Plant Sci.">
        <title>Red Clover (Trifolium pratense) and Zigzag Clover (T. medium) - A Picture of Genomic Similarities and Differences.</title>
        <authorList>
            <person name="Dluhosova J."/>
            <person name="Istvanek J."/>
            <person name="Nedelnik J."/>
            <person name="Repkova J."/>
        </authorList>
    </citation>
    <scope>NUCLEOTIDE SEQUENCE [LARGE SCALE GENOMIC DNA]</scope>
    <source>
        <strain evidence="2">cv. 10/8</strain>
        <tissue evidence="1">Leaf</tissue>
    </source>
</reference>
<evidence type="ECO:0000313" key="1">
    <source>
        <dbReference type="EMBL" id="MCH80128.1"/>
    </source>
</evidence>
<proteinExistence type="predicted"/>
<dbReference type="AlphaFoldDB" id="A0A392LZG8"/>
<name>A0A392LZG8_9FABA</name>
<accession>A0A392LZG8</accession>
<dbReference type="EMBL" id="LXQA010000714">
    <property type="protein sequence ID" value="MCH80128.1"/>
    <property type="molecule type" value="Genomic_DNA"/>
</dbReference>
<keyword evidence="2" id="KW-1185">Reference proteome</keyword>
<gene>
    <name evidence="1" type="ORF">A2U01_0000890</name>
</gene>
<protein>
    <submittedName>
        <fullName evidence="1">Uncharacterized protein</fullName>
    </submittedName>
</protein>
<organism evidence="1 2">
    <name type="scientific">Trifolium medium</name>
    <dbReference type="NCBI Taxonomy" id="97028"/>
    <lineage>
        <taxon>Eukaryota</taxon>
        <taxon>Viridiplantae</taxon>
        <taxon>Streptophyta</taxon>
        <taxon>Embryophyta</taxon>
        <taxon>Tracheophyta</taxon>
        <taxon>Spermatophyta</taxon>
        <taxon>Magnoliopsida</taxon>
        <taxon>eudicotyledons</taxon>
        <taxon>Gunneridae</taxon>
        <taxon>Pentapetalae</taxon>
        <taxon>rosids</taxon>
        <taxon>fabids</taxon>
        <taxon>Fabales</taxon>
        <taxon>Fabaceae</taxon>
        <taxon>Papilionoideae</taxon>
        <taxon>50 kb inversion clade</taxon>
        <taxon>NPAAA clade</taxon>
        <taxon>Hologalegina</taxon>
        <taxon>IRL clade</taxon>
        <taxon>Trifolieae</taxon>
        <taxon>Trifolium</taxon>
    </lineage>
</organism>
<evidence type="ECO:0000313" key="2">
    <source>
        <dbReference type="Proteomes" id="UP000265520"/>
    </source>
</evidence>
<sequence length="59" mass="6592">MELVAKALALWFVCNLERCSNSTEVIMSRCLATYAIMKGKPIHTDIDSSDSRLGHQAKH</sequence>
<dbReference type="Proteomes" id="UP000265520">
    <property type="component" value="Unassembled WGS sequence"/>
</dbReference>